<keyword evidence="2 8" id="KW-0597">Phosphoprotein</keyword>
<dbReference type="Pfam" id="PF00486">
    <property type="entry name" value="Trans_reg_C"/>
    <property type="match status" value="1"/>
</dbReference>
<evidence type="ECO:0000256" key="7">
    <source>
        <dbReference type="ARBA" id="ARBA00024867"/>
    </source>
</evidence>
<dbReference type="Proteomes" id="UP000183954">
    <property type="component" value="Unassembled WGS sequence"/>
</dbReference>
<feature type="domain" description="OmpR/PhoB-type" evidence="11">
    <location>
        <begin position="142"/>
        <end position="238"/>
    </location>
</feature>
<keyword evidence="5 9" id="KW-0238">DNA-binding</keyword>
<dbReference type="FunFam" id="1.10.10.10:FF:000018">
    <property type="entry name" value="DNA-binding response regulator ResD"/>
    <property type="match status" value="1"/>
</dbReference>
<name>A0A1M6DPN6_9FIRM</name>
<dbReference type="Pfam" id="PF00072">
    <property type="entry name" value="Response_reg"/>
    <property type="match status" value="1"/>
</dbReference>
<dbReference type="GO" id="GO:0000156">
    <property type="term" value="F:phosphorelay response regulator activity"/>
    <property type="evidence" value="ECO:0007669"/>
    <property type="project" value="TreeGrafter"/>
</dbReference>
<evidence type="ECO:0000313" key="13">
    <source>
        <dbReference type="Proteomes" id="UP000183954"/>
    </source>
</evidence>
<dbReference type="AlphaFoldDB" id="A0A1M6DPN6"/>
<dbReference type="PROSITE" id="PS50110">
    <property type="entry name" value="RESPONSE_REGULATORY"/>
    <property type="match status" value="1"/>
</dbReference>
<evidence type="ECO:0000256" key="9">
    <source>
        <dbReference type="PROSITE-ProRule" id="PRU01091"/>
    </source>
</evidence>
<feature type="modified residue" description="4-aspartylphosphate" evidence="8">
    <location>
        <position position="70"/>
    </location>
</feature>
<evidence type="ECO:0000256" key="6">
    <source>
        <dbReference type="ARBA" id="ARBA00023163"/>
    </source>
</evidence>
<dbReference type="GO" id="GO:0032993">
    <property type="term" value="C:protein-DNA complex"/>
    <property type="evidence" value="ECO:0007669"/>
    <property type="project" value="TreeGrafter"/>
</dbReference>
<dbReference type="PANTHER" id="PTHR48111">
    <property type="entry name" value="REGULATOR OF RPOS"/>
    <property type="match status" value="1"/>
</dbReference>
<organism evidence="12 13">
    <name type="scientific">Desulfosporosinus lacus DSM 15449</name>
    <dbReference type="NCBI Taxonomy" id="1121420"/>
    <lineage>
        <taxon>Bacteria</taxon>
        <taxon>Bacillati</taxon>
        <taxon>Bacillota</taxon>
        <taxon>Clostridia</taxon>
        <taxon>Eubacteriales</taxon>
        <taxon>Desulfitobacteriaceae</taxon>
        <taxon>Desulfosporosinus</taxon>
    </lineage>
</organism>
<keyword evidence="13" id="KW-1185">Reference proteome</keyword>
<gene>
    <name evidence="12" type="ORF">SAMN02746098_04581</name>
</gene>
<evidence type="ECO:0000313" key="12">
    <source>
        <dbReference type="EMBL" id="SHI75145.1"/>
    </source>
</evidence>
<dbReference type="InterPro" id="IPR039420">
    <property type="entry name" value="WalR-like"/>
</dbReference>
<evidence type="ECO:0000259" key="11">
    <source>
        <dbReference type="PROSITE" id="PS51755"/>
    </source>
</evidence>
<evidence type="ECO:0000256" key="3">
    <source>
        <dbReference type="ARBA" id="ARBA00023012"/>
    </source>
</evidence>
<keyword evidence="4" id="KW-0805">Transcription regulation</keyword>
<proteinExistence type="predicted"/>
<dbReference type="GO" id="GO:0006355">
    <property type="term" value="P:regulation of DNA-templated transcription"/>
    <property type="evidence" value="ECO:0007669"/>
    <property type="project" value="InterPro"/>
</dbReference>
<dbReference type="SMART" id="SM00448">
    <property type="entry name" value="REC"/>
    <property type="match status" value="1"/>
</dbReference>
<dbReference type="InterPro" id="IPR001867">
    <property type="entry name" value="OmpR/PhoB-type_DNA-bd"/>
</dbReference>
<keyword evidence="6" id="KW-0804">Transcription</keyword>
<dbReference type="GO" id="GO:0005829">
    <property type="term" value="C:cytosol"/>
    <property type="evidence" value="ECO:0007669"/>
    <property type="project" value="TreeGrafter"/>
</dbReference>
<evidence type="ECO:0000259" key="10">
    <source>
        <dbReference type="PROSITE" id="PS50110"/>
    </source>
</evidence>
<dbReference type="SMART" id="SM00862">
    <property type="entry name" value="Trans_reg_C"/>
    <property type="match status" value="1"/>
</dbReference>
<evidence type="ECO:0000256" key="1">
    <source>
        <dbReference type="ARBA" id="ARBA00018672"/>
    </source>
</evidence>
<dbReference type="InterPro" id="IPR001789">
    <property type="entry name" value="Sig_transdc_resp-reg_receiver"/>
</dbReference>
<dbReference type="EMBL" id="FQXJ01000024">
    <property type="protein sequence ID" value="SHI75145.1"/>
    <property type="molecule type" value="Genomic_DNA"/>
</dbReference>
<evidence type="ECO:0000256" key="2">
    <source>
        <dbReference type="ARBA" id="ARBA00022553"/>
    </source>
</evidence>
<dbReference type="STRING" id="1121420.SAMN02746098_04581"/>
<dbReference type="SUPFAM" id="SSF52172">
    <property type="entry name" value="CheY-like"/>
    <property type="match status" value="1"/>
</dbReference>
<protein>
    <recommendedName>
        <fullName evidence="1">Stage 0 sporulation protein A homolog</fullName>
    </recommendedName>
</protein>
<dbReference type="Gene3D" id="3.40.50.2300">
    <property type="match status" value="1"/>
</dbReference>
<dbReference type="PANTHER" id="PTHR48111:SF21">
    <property type="entry name" value="DNA-BINDING DUAL MASTER TRANSCRIPTIONAL REGULATOR RPAA"/>
    <property type="match status" value="1"/>
</dbReference>
<evidence type="ECO:0000256" key="5">
    <source>
        <dbReference type="ARBA" id="ARBA00023125"/>
    </source>
</evidence>
<dbReference type="RefSeq" id="WP_242947690.1">
    <property type="nucleotide sequence ID" value="NZ_FQXJ01000024.1"/>
</dbReference>
<dbReference type="InterPro" id="IPR011006">
    <property type="entry name" value="CheY-like_superfamily"/>
</dbReference>
<feature type="domain" description="Response regulatory" evidence="10">
    <location>
        <begin position="21"/>
        <end position="134"/>
    </location>
</feature>
<dbReference type="CDD" id="cd00383">
    <property type="entry name" value="trans_reg_C"/>
    <property type="match status" value="1"/>
</dbReference>
<keyword evidence="3" id="KW-0902">Two-component regulatory system</keyword>
<feature type="DNA-binding region" description="OmpR/PhoB-type" evidence="9">
    <location>
        <begin position="142"/>
        <end position="238"/>
    </location>
</feature>
<dbReference type="PROSITE" id="PS51755">
    <property type="entry name" value="OMPR_PHOB"/>
    <property type="match status" value="1"/>
</dbReference>
<evidence type="ECO:0000256" key="4">
    <source>
        <dbReference type="ARBA" id="ARBA00023015"/>
    </source>
</evidence>
<dbReference type="FunFam" id="3.40.50.2300:FF:000001">
    <property type="entry name" value="DNA-binding response regulator PhoB"/>
    <property type="match status" value="1"/>
</dbReference>
<evidence type="ECO:0000256" key="8">
    <source>
        <dbReference type="PROSITE-ProRule" id="PRU00169"/>
    </source>
</evidence>
<dbReference type="GO" id="GO:0000976">
    <property type="term" value="F:transcription cis-regulatory region binding"/>
    <property type="evidence" value="ECO:0007669"/>
    <property type="project" value="TreeGrafter"/>
</dbReference>
<dbReference type="InterPro" id="IPR036388">
    <property type="entry name" value="WH-like_DNA-bd_sf"/>
</dbReference>
<dbReference type="Gene3D" id="6.10.250.690">
    <property type="match status" value="1"/>
</dbReference>
<sequence>MTDPSAKWYLNLEKEGIVIPKLLIVDDDIHLRKLVLTYAELDGFRCEEAENGKTAIGKVNSTQFDIVVLDVMMPGLDGFETLGEIRKESQVPIIMLTSRSEEYDKLLGFNLGADDYLAKPFSPRELMARIGAVLKRSGSKTSDKLVFGELCISPGSRVITAGEKVLNLPPKEFDLLLYLVQNERLVLRRDQLLNNVWGYDYYGDVRTVDTHIKSLREHLGDYRKTIQTVWGVGYKFEYK</sequence>
<comment type="function">
    <text evidence="7">May play the central regulatory role in sporulation. It may be an element of the effector pathway responsible for the activation of sporulation genes in response to nutritional stress. Spo0A may act in concert with spo0H (a sigma factor) to control the expression of some genes that are critical to the sporulation process.</text>
</comment>
<dbReference type="Gene3D" id="1.10.10.10">
    <property type="entry name" value="Winged helix-like DNA-binding domain superfamily/Winged helix DNA-binding domain"/>
    <property type="match status" value="1"/>
</dbReference>
<reference evidence="13" key="1">
    <citation type="submission" date="2016-11" db="EMBL/GenBank/DDBJ databases">
        <authorList>
            <person name="Varghese N."/>
            <person name="Submissions S."/>
        </authorList>
    </citation>
    <scope>NUCLEOTIDE SEQUENCE [LARGE SCALE GENOMIC DNA]</scope>
    <source>
        <strain evidence="13">DSM 15449</strain>
    </source>
</reference>
<accession>A0A1M6DPN6</accession>